<feature type="transmembrane region" description="Helical" evidence="1">
    <location>
        <begin position="160"/>
        <end position="179"/>
    </location>
</feature>
<feature type="transmembrane region" description="Helical" evidence="1">
    <location>
        <begin position="20"/>
        <end position="43"/>
    </location>
</feature>
<dbReference type="OrthoDB" id="9803163at2"/>
<dbReference type="AlphaFoldDB" id="A0A344L4E1"/>
<keyword evidence="3" id="KW-1185">Reference proteome</keyword>
<sequence length="214" mass="23146">MQPAASVQTSQLSLVHSYLFLRRAVGVIGLALPVVLIAGKLLIEGGDLLPSISGYYHSVMRGVFVGAMCAVGTFLFSYRGHDRIDDLCGDVAAVAAIGVALFPIAGPDPTPGQRVVETVHVVCAAVFFVTLAVFSLFLFTRTGGEPTRRKTWRNRVYRTCGVVMLVCLVLIALEGLWLADELAALKPVLWLESLAIFAFGVAWWIKGETLLRDP</sequence>
<evidence type="ECO:0000313" key="2">
    <source>
        <dbReference type="EMBL" id="AXB42915.1"/>
    </source>
</evidence>
<dbReference type="Proteomes" id="UP000250434">
    <property type="component" value="Chromosome"/>
</dbReference>
<keyword evidence="1" id="KW-1133">Transmembrane helix</keyword>
<keyword evidence="1" id="KW-0472">Membrane</keyword>
<organism evidence="2 3">
    <name type="scientific">Amycolatopsis albispora</name>
    <dbReference type="NCBI Taxonomy" id="1804986"/>
    <lineage>
        <taxon>Bacteria</taxon>
        <taxon>Bacillati</taxon>
        <taxon>Actinomycetota</taxon>
        <taxon>Actinomycetes</taxon>
        <taxon>Pseudonocardiales</taxon>
        <taxon>Pseudonocardiaceae</taxon>
        <taxon>Amycolatopsis</taxon>
    </lineage>
</organism>
<protein>
    <recommendedName>
        <fullName evidence="4">DUF998 domain-containing protein</fullName>
    </recommendedName>
</protein>
<feature type="transmembrane region" description="Helical" evidence="1">
    <location>
        <begin position="55"/>
        <end position="75"/>
    </location>
</feature>
<feature type="transmembrane region" description="Helical" evidence="1">
    <location>
        <begin position="185"/>
        <end position="205"/>
    </location>
</feature>
<gene>
    <name evidence="2" type="ORF">A4R43_10485</name>
</gene>
<keyword evidence="1" id="KW-0812">Transmembrane</keyword>
<dbReference type="EMBL" id="CP015163">
    <property type="protein sequence ID" value="AXB42915.1"/>
    <property type="molecule type" value="Genomic_DNA"/>
</dbReference>
<dbReference type="RefSeq" id="WP_113692165.1">
    <property type="nucleotide sequence ID" value="NZ_CP015163.1"/>
</dbReference>
<feature type="transmembrane region" description="Helical" evidence="1">
    <location>
        <begin position="87"/>
        <end position="106"/>
    </location>
</feature>
<proteinExistence type="predicted"/>
<evidence type="ECO:0000313" key="3">
    <source>
        <dbReference type="Proteomes" id="UP000250434"/>
    </source>
</evidence>
<dbReference type="KEGG" id="aab:A4R43_10485"/>
<evidence type="ECO:0008006" key="4">
    <source>
        <dbReference type="Google" id="ProtNLM"/>
    </source>
</evidence>
<name>A0A344L4E1_9PSEU</name>
<feature type="transmembrane region" description="Helical" evidence="1">
    <location>
        <begin position="118"/>
        <end position="139"/>
    </location>
</feature>
<reference evidence="2 3" key="1">
    <citation type="submission" date="2016-04" db="EMBL/GenBank/DDBJ databases">
        <title>Complete genome sequence and analysis of deep-sea sediment isolate, Amycolatopsis sp. WP1.</title>
        <authorList>
            <person name="Wang H."/>
            <person name="Chen S."/>
            <person name="Wu Q."/>
        </authorList>
    </citation>
    <scope>NUCLEOTIDE SEQUENCE [LARGE SCALE GENOMIC DNA]</scope>
    <source>
        <strain evidence="2 3">WP1</strain>
    </source>
</reference>
<accession>A0A344L4E1</accession>
<evidence type="ECO:0000256" key="1">
    <source>
        <dbReference type="SAM" id="Phobius"/>
    </source>
</evidence>